<dbReference type="Pfam" id="PF04542">
    <property type="entry name" value="Sigma70_r2"/>
    <property type="match status" value="1"/>
</dbReference>
<dbReference type="SUPFAM" id="SSF88659">
    <property type="entry name" value="Sigma3 and sigma4 domains of RNA polymerase sigma factors"/>
    <property type="match status" value="1"/>
</dbReference>
<evidence type="ECO:0000313" key="4">
    <source>
        <dbReference type="EMBL" id="MBE9029343.1"/>
    </source>
</evidence>
<proteinExistence type="predicted"/>
<comment type="subunit">
    <text evidence="1">Interacts transiently with the RNA polymerase catalytic core formed by RpoA, RpoB, RpoC and RpoZ (2 alpha, 1 beta, 1 beta' and 1 omega subunit) to form the RNA polymerase holoenzyme that can initiate transcription.</text>
</comment>
<dbReference type="InterPro" id="IPR013249">
    <property type="entry name" value="RNA_pol_sigma70_r4_t2"/>
</dbReference>
<dbReference type="RefSeq" id="WP_264324175.1">
    <property type="nucleotide sequence ID" value="NZ_JADEXQ010000014.1"/>
</dbReference>
<dbReference type="NCBIfam" id="TIGR02957">
    <property type="entry name" value="SigX4"/>
    <property type="match status" value="1"/>
</dbReference>
<dbReference type="InterPro" id="IPR014303">
    <property type="entry name" value="RNA_pol_sigma-70_ECF"/>
</dbReference>
<accession>A0A928Z3L3</accession>
<dbReference type="InterPro" id="IPR007627">
    <property type="entry name" value="RNA_pol_sigma70_r2"/>
</dbReference>
<dbReference type="NCBIfam" id="NF007214">
    <property type="entry name" value="PRK09636.1"/>
    <property type="match status" value="1"/>
</dbReference>
<dbReference type="PANTHER" id="PTHR30173">
    <property type="entry name" value="SIGMA 19 FACTOR"/>
    <property type="match status" value="1"/>
</dbReference>
<dbReference type="InterPro" id="IPR013324">
    <property type="entry name" value="RNA_pol_sigma_r3/r4-like"/>
</dbReference>
<name>A0A928Z3L3_9CYAN</name>
<dbReference type="PANTHER" id="PTHR30173:SF36">
    <property type="entry name" value="ECF RNA POLYMERASE SIGMA FACTOR SIGJ"/>
    <property type="match status" value="1"/>
</dbReference>
<dbReference type="GO" id="GO:0016987">
    <property type="term" value="F:sigma factor activity"/>
    <property type="evidence" value="ECO:0007669"/>
    <property type="project" value="InterPro"/>
</dbReference>
<dbReference type="Gene3D" id="1.10.1740.10">
    <property type="match status" value="1"/>
</dbReference>
<evidence type="ECO:0000313" key="5">
    <source>
        <dbReference type="Proteomes" id="UP000625316"/>
    </source>
</evidence>
<keyword evidence="5" id="KW-1185">Reference proteome</keyword>
<dbReference type="SUPFAM" id="SSF88946">
    <property type="entry name" value="Sigma2 domain of RNA polymerase sigma factors"/>
    <property type="match status" value="1"/>
</dbReference>
<comment type="caution">
    <text evidence="4">The sequence shown here is derived from an EMBL/GenBank/DDBJ whole genome shotgun (WGS) entry which is preliminary data.</text>
</comment>
<dbReference type="GO" id="GO:0003677">
    <property type="term" value="F:DNA binding"/>
    <property type="evidence" value="ECO:0007669"/>
    <property type="project" value="InterPro"/>
</dbReference>
<feature type="domain" description="RNA polymerase sigma factor 70 region 4 type 2" evidence="3">
    <location>
        <begin position="104"/>
        <end position="151"/>
    </location>
</feature>
<protein>
    <submittedName>
        <fullName evidence="4">RNA polymerase sigma-70 factor</fullName>
    </submittedName>
</protein>
<dbReference type="InterPro" id="IPR036388">
    <property type="entry name" value="WH-like_DNA-bd_sf"/>
</dbReference>
<dbReference type="InterPro" id="IPR013325">
    <property type="entry name" value="RNA_pol_sigma_r2"/>
</dbReference>
<dbReference type="Pfam" id="PF08281">
    <property type="entry name" value="Sigma70_r4_2"/>
    <property type="match status" value="1"/>
</dbReference>
<dbReference type="SUPFAM" id="SSF54427">
    <property type="entry name" value="NTF2-like"/>
    <property type="match status" value="1"/>
</dbReference>
<feature type="domain" description="RNA polymerase sigma-70 region 2" evidence="2">
    <location>
        <begin position="7"/>
        <end position="69"/>
    </location>
</feature>
<evidence type="ECO:0000259" key="2">
    <source>
        <dbReference type="Pfam" id="PF04542"/>
    </source>
</evidence>
<evidence type="ECO:0000259" key="3">
    <source>
        <dbReference type="Pfam" id="PF08281"/>
    </source>
</evidence>
<dbReference type="GO" id="GO:0006352">
    <property type="term" value="P:DNA-templated transcription initiation"/>
    <property type="evidence" value="ECO:0007669"/>
    <property type="project" value="InterPro"/>
</dbReference>
<dbReference type="InterPro" id="IPR052704">
    <property type="entry name" value="ECF_Sigma-70_Domain"/>
</dbReference>
<evidence type="ECO:0000256" key="1">
    <source>
        <dbReference type="ARBA" id="ARBA00011344"/>
    </source>
</evidence>
<dbReference type="EMBL" id="JADEXQ010000014">
    <property type="protein sequence ID" value="MBE9029343.1"/>
    <property type="molecule type" value="Genomic_DNA"/>
</dbReference>
<dbReference type="NCBIfam" id="TIGR02937">
    <property type="entry name" value="sigma70-ECF"/>
    <property type="match status" value="1"/>
</dbReference>
<sequence>MNRVAIFKQYRSLLFAIAYRMLGQVSDAEDIVQEAWIRWQGTQTVVESPKSFLAALTTRLCIDYLRSARVRREQYVGTWLPEPLLTQHPPPLDQSELAESLSFAFLTLLECLSPTARAVFLLRAVFDYDYDEIGQIVDKTPPNCRQIFRRAQQQLQQSHAHPQPLPSTQENLVRRFLQSWQTGDIDQMLTLLAPDVTTMSDSNGIGTALRYPISGQRRVAQFWLAVRRSRLIPAFQTQLMWLNQQPGIVTYIQHHPQSAMSFDFAGEQIQTIYTVLNPDKLSTIAPRLI</sequence>
<organism evidence="4 5">
    <name type="scientific">Romeriopsis navalis LEGE 11480</name>
    <dbReference type="NCBI Taxonomy" id="2777977"/>
    <lineage>
        <taxon>Bacteria</taxon>
        <taxon>Bacillati</taxon>
        <taxon>Cyanobacteriota</taxon>
        <taxon>Cyanophyceae</taxon>
        <taxon>Leptolyngbyales</taxon>
        <taxon>Leptolyngbyaceae</taxon>
        <taxon>Romeriopsis</taxon>
        <taxon>Romeriopsis navalis</taxon>
    </lineage>
</organism>
<dbReference type="Proteomes" id="UP000625316">
    <property type="component" value="Unassembled WGS sequence"/>
</dbReference>
<dbReference type="InterPro" id="IPR014284">
    <property type="entry name" value="RNA_pol_sigma-70_dom"/>
</dbReference>
<dbReference type="Gene3D" id="3.10.450.50">
    <property type="match status" value="1"/>
</dbReference>
<dbReference type="InterPro" id="IPR032710">
    <property type="entry name" value="NTF2-like_dom_sf"/>
</dbReference>
<dbReference type="Gene3D" id="1.10.10.10">
    <property type="entry name" value="Winged helix-like DNA-binding domain superfamily/Winged helix DNA-binding domain"/>
    <property type="match status" value="1"/>
</dbReference>
<dbReference type="AlphaFoldDB" id="A0A928Z3L3"/>
<reference evidence="4" key="1">
    <citation type="submission" date="2020-10" db="EMBL/GenBank/DDBJ databases">
        <authorList>
            <person name="Castelo-Branco R."/>
            <person name="Eusebio N."/>
            <person name="Adriana R."/>
            <person name="Vieira A."/>
            <person name="Brugerolle De Fraissinette N."/>
            <person name="Rezende De Castro R."/>
            <person name="Schneider M.P."/>
            <person name="Vasconcelos V."/>
            <person name="Leao P.N."/>
        </authorList>
    </citation>
    <scope>NUCLEOTIDE SEQUENCE</scope>
    <source>
        <strain evidence="4">LEGE 11480</strain>
    </source>
</reference>
<gene>
    <name evidence="4" type="ORF">IQ266_06150</name>
</gene>